<protein>
    <recommendedName>
        <fullName evidence="1">DUF1771 domain-containing protein</fullName>
    </recommendedName>
</protein>
<dbReference type="PANTHER" id="PTHR47872">
    <property type="entry name" value="NUCLEAR RNA EXPORT FACTOR SDE5-RELATED"/>
    <property type="match status" value="1"/>
</dbReference>
<evidence type="ECO:0000259" key="1">
    <source>
        <dbReference type="SMART" id="SM01162"/>
    </source>
</evidence>
<keyword evidence="3" id="KW-1185">Reference proteome</keyword>
<dbReference type="SMART" id="SM01162">
    <property type="entry name" value="DUF1771"/>
    <property type="match status" value="1"/>
</dbReference>
<dbReference type="Gene3D" id="3.30.1370.110">
    <property type="match status" value="1"/>
</dbReference>
<dbReference type="OMA" id="CVWRIAG"/>
<sequence length="556" mass="62762">MYIVGSVLIINQQIPFFLHFVESKGLGMGNPAKSSSPKANRSIDIGEDESVVLSGLLDAFPMVPHKEIASAYCKAKGDGHKAAEILSELQNNNHGTVISDAAEILSGLQNNNHGTVISDAKSQESMPMSVIEKKNETHFKNYSKSQKPKKVSVSMGTVSSVLLKGYTRPVGSNHREPQRANNQNVNYSLKWKGKEVMKEEDVKKCPPLFSEEVKSPTNTNKWDLEEFFISMLGDGYHLDENEIRKVLRHCGYDAIKSVDSLLSLSPRSINKDTDSLCSKFGKLMNDETTMELPLPDDQHHVAEVSRREDAGFVAKKGTGSPDSEAQRHVLQREVLEALFNVPERPEQEPKLLMRTKEMKQRMVIIQEAEATPTADVEPQQVLETAKVDEVDEYEVLRRTVRQHWETMKTYYHAAAEAYSNGNISHAKYLSEQGKFYSNKARESDEKCTRKMFEVKNQDIKNEVTLDLRDQHAKQALRLLKFHLSTLSSIPSIQFLKVITENNSENMTKGSRKRLVTKLLDKESIKWRQGEDATIMVHIEDVDPKKLSFAKPGSDDD</sequence>
<dbReference type="HOGENOM" id="CLU_024477_1_0_1"/>
<proteinExistence type="predicted"/>
<dbReference type="Pfam" id="PF24767">
    <property type="entry name" value="UBA_At5g58720"/>
    <property type="match status" value="1"/>
</dbReference>
<reference evidence="3" key="1">
    <citation type="journal article" date="2013" name="Science">
        <title>The Amborella genome and the evolution of flowering plants.</title>
        <authorList>
            <consortium name="Amborella Genome Project"/>
        </authorList>
    </citation>
    <scope>NUCLEOTIDE SEQUENCE [LARGE SCALE GENOMIC DNA]</scope>
</reference>
<dbReference type="STRING" id="13333.W1NHE7"/>
<dbReference type="AlphaFoldDB" id="W1NHE7"/>
<evidence type="ECO:0000313" key="2">
    <source>
        <dbReference type="EMBL" id="ERM95192.1"/>
    </source>
</evidence>
<dbReference type="eggNOG" id="KOG2401">
    <property type="taxonomic scope" value="Eukaryota"/>
</dbReference>
<dbReference type="Pfam" id="PF08590">
    <property type="entry name" value="DUF1771"/>
    <property type="match status" value="1"/>
</dbReference>
<dbReference type="Proteomes" id="UP000017836">
    <property type="component" value="Unassembled WGS sequence"/>
</dbReference>
<dbReference type="InterPro" id="IPR013899">
    <property type="entry name" value="DUF1771"/>
</dbReference>
<dbReference type="Gramene" id="ERM95192">
    <property type="protein sequence ID" value="ERM95192"/>
    <property type="gene ID" value="AMTR_s00009p00265050"/>
</dbReference>
<dbReference type="PANTHER" id="PTHR47872:SF1">
    <property type="entry name" value="NUCLEAR RNA EXPORT FACTOR SDE5-RELATED"/>
    <property type="match status" value="1"/>
</dbReference>
<evidence type="ECO:0000313" key="3">
    <source>
        <dbReference type="Proteomes" id="UP000017836"/>
    </source>
</evidence>
<gene>
    <name evidence="2" type="ORF">AMTR_s00009p00265050</name>
</gene>
<dbReference type="InterPro" id="IPR056254">
    <property type="entry name" value="At5g58720/SDE5-like_UBA-like"/>
</dbReference>
<feature type="domain" description="DUF1771" evidence="1">
    <location>
        <begin position="392"/>
        <end position="457"/>
    </location>
</feature>
<accession>W1NHE7</accession>
<dbReference type="EMBL" id="KI397501">
    <property type="protein sequence ID" value="ERM95192.1"/>
    <property type="molecule type" value="Genomic_DNA"/>
</dbReference>
<organism evidence="2 3">
    <name type="scientific">Amborella trichopoda</name>
    <dbReference type="NCBI Taxonomy" id="13333"/>
    <lineage>
        <taxon>Eukaryota</taxon>
        <taxon>Viridiplantae</taxon>
        <taxon>Streptophyta</taxon>
        <taxon>Embryophyta</taxon>
        <taxon>Tracheophyta</taxon>
        <taxon>Spermatophyta</taxon>
        <taxon>Magnoliopsida</taxon>
        <taxon>Amborellales</taxon>
        <taxon>Amborellaceae</taxon>
        <taxon>Amborella</taxon>
    </lineage>
</organism>
<dbReference type="InterPro" id="IPR036063">
    <property type="entry name" value="Smr_dom_sf"/>
</dbReference>
<name>W1NHE7_AMBTC</name>